<dbReference type="GO" id="GO:0005509">
    <property type="term" value="F:calcium ion binding"/>
    <property type="evidence" value="ECO:0007669"/>
    <property type="project" value="InterPro"/>
</dbReference>
<dbReference type="FunFam" id="3.40.30.10:FF:000014">
    <property type="entry name" value="Tau class glutathione S-transferase"/>
    <property type="match status" value="1"/>
</dbReference>
<dbReference type="CDD" id="cd03058">
    <property type="entry name" value="GST_N_Tau"/>
    <property type="match status" value="1"/>
</dbReference>
<dbReference type="Gene3D" id="1.20.1050.10">
    <property type="match status" value="1"/>
</dbReference>
<dbReference type="PANTHER" id="PTHR11260:SF762">
    <property type="entry name" value="GLUTATHIONE TRANSFERASE"/>
    <property type="match status" value="1"/>
</dbReference>
<sequence length="478" mass="54046">MTSLSLPRSPPLLPSNQPIIIAPSFNRFPLFRCSANLRNSKNHQNSRANGHFTATRLPAKLEVERFASISSSSTQKISSIGVNPQISIPPPPSNCWHWAFSTIFIGGYEIKGKQWRRKQISRITDKVFDHFKNERERANLNFEDLYIGVLLVYNDINKHLPGPHFDPPSKDTVRAMMKENDLNLDEEIDSEEFAKFIKQLTADTLVVVSQGLILKLVAAPVVAIATKRATEGLPGVGKVVQRLPNSVYASLLTLILKLPAKMAEVKLLRTWSSPFGLRIVWALQLKGIPYEAIYEDLSNKSPLLLQSNPIHKKIPVLLHNGNAVVESLIILEYVDETWKENPLLPEDPLERATARFWARYVDEKVLPSIWESFTKEGKEQEEGIVKAKENLKYLEEELKGKKFFGGEKVGIVDIALGWLAYYESLFEDIAGMKVVTKEEFPLLSAWAATFADIPIIKDNWPSKDKLITKFQAIRDNAH</sequence>
<reference evidence="7 8" key="1">
    <citation type="submission" date="2018-10" db="EMBL/GenBank/DDBJ databases">
        <title>A high-quality apple genome assembly.</title>
        <authorList>
            <person name="Hu J."/>
        </authorList>
    </citation>
    <scope>NUCLEOTIDE SEQUENCE [LARGE SCALE GENOMIC DNA]</scope>
    <source>
        <strain evidence="8">cv. HFTH1</strain>
        <tissue evidence="7">Young leaf</tissue>
    </source>
</reference>
<evidence type="ECO:0000256" key="3">
    <source>
        <dbReference type="ARBA" id="ARBA00047960"/>
    </source>
</evidence>
<keyword evidence="2" id="KW-0808">Transferase</keyword>
<name>A0A498KG32_MALDO</name>
<feature type="domain" description="GST N-terminal" evidence="5">
    <location>
        <begin position="263"/>
        <end position="342"/>
    </location>
</feature>
<dbReference type="InterPro" id="IPR045074">
    <property type="entry name" value="GST_C_Tau"/>
</dbReference>
<evidence type="ECO:0000259" key="5">
    <source>
        <dbReference type="PROSITE" id="PS50404"/>
    </source>
</evidence>
<protein>
    <recommendedName>
        <fullName evidence="1">glutathione transferase</fullName>
        <ecNumber evidence="1">2.5.1.18</ecNumber>
    </recommendedName>
</protein>
<dbReference type="Proteomes" id="UP000290289">
    <property type="component" value="Chromosome 2"/>
</dbReference>
<dbReference type="GO" id="GO:0006749">
    <property type="term" value="P:glutathione metabolic process"/>
    <property type="evidence" value="ECO:0007669"/>
    <property type="project" value="InterPro"/>
</dbReference>
<comment type="catalytic activity">
    <reaction evidence="3">
        <text>RX + glutathione = an S-substituted glutathione + a halide anion + H(+)</text>
        <dbReference type="Rhea" id="RHEA:16437"/>
        <dbReference type="ChEBI" id="CHEBI:15378"/>
        <dbReference type="ChEBI" id="CHEBI:16042"/>
        <dbReference type="ChEBI" id="CHEBI:17792"/>
        <dbReference type="ChEBI" id="CHEBI:57925"/>
        <dbReference type="ChEBI" id="CHEBI:90779"/>
        <dbReference type="EC" id="2.5.1.18"/>
    </reaction>
</comment>
<dbReference type="Pfam" id="PF02798">
    <property type="entry name" value="GST_N"/>
    <property type="match status" value="1"/>
</dbReference>
<dbReference type="EMBL" id="RDQH01000328">
    <property type="protein sequence ID" value="RXI06608.1"/>
    <property type="molecule type" value="Genomic_DNA"/>
</dbReference>
<dbReference type="PANTHER" id="PTHR11260">
    <property type="entry name" value="GLUTATHIONE S-TRANSFERASE, GST, SUPERFAMILY, GST DOMAIN CONTAINING"/>
    <property type="match status" value="1"/>
</dbReference>
<comment type="caution">
    <text evidence="7">The sequence shown here is derived from an EMBL/GenBank/DDBJ whole genome shotgun (WGS) entry which is preliminary data.</text>
</comment>
<dbReference type="InterPro" id="IPR045073">
    <property type="entry name" value="Omega/Tau-like"/>
</dbReference>
<evidence type="ECO:0000259" key="4">
    <source>
        <dbReference type="PROSITE" id="PS50222"/>
    </source>
</evidence>
<dbReference type="PROSITE" id="PS50404">
    <property type="entry name" value="GST_NTER"/>
    <property type="match status" value="1"/>
</dbReference>
<dbReference type="InterPro" id="IPR004045">
    <property type="entry name" value="Glutathione_S-Trfase_N"/>
</dbReference>
<dbReference type="InterPro" id="IPR036282">
    <property type="entry name" value="Glutathione-S-Trfase_C_sf"/>
</dbReference>
<dbReference type="FunFam" id="1.20.1050.10:FF:000012">
    <property type="entry name" value="Tau class glutathione S-transferase"/>
    <property type="match status" value="1"/>
</dbReference>
<keyword evidence="8" id="KW-1185">Reference proteome</keyword>
<proteinExistence type="predicted"/>
<feature type="domain" description="EF-hand" evidence="4">
    <location>
        <begin position="168"/>
        <end position="203"/>
    </location>
</feature>
<evidence type="ECO:0000256" key="2">
    <source>
        <dbReference type="ARBA" id="ARBA00022679"/>
    </source>
</evidence>
<evidence type="ECO:0000313" key="7">
    <source>
        <dbReference type="EMBL" id="RXI06608.1"/>
    </source>
</evidence>
<dbReference type="InterPro" id="IPR010987">
    <property type="entry name" value="Glutathione-S-Trfase_C-like"/>
</dbReference>
<dbReference type="PROSITE" id="PS50222">
    <property type="entry name" value="EF_HAND_2"/>
    <property type="match status" value="1"/>
</dbReference>
<dbReference type="CDD" id="cd03185">
    <property type="entry name" value="GST_C_Tau"/>
    <property type="match status" value="1"/>
</dbReference>
<accession>A0A498KG32</accession>
<evidence type="ECO:0000259" key="6">
    <source>
        <dbReference type="PROSITE" id="PS50405"/>
    </source>
</evidence>
<dbReference type="InterPro" id="IPR002048">
    <property type="entry name" value="EF_hand_dom"/>
</dbReference>
<dbReference type="InterPro" id="IPR004046">
    <property type="entry name" value="GST_C"/>
</dbReference>
<dbReference type="InterPro" id="IPR036249">
    <property type="entry name" value="Thioredoxin-like_sf"/>
</dbReference>
<dbReference type="AlphaFoldDB" id="A0A498KG32"/>
<feature type="domain" description="GST C-terminal" evidence="6">
    <location>
        <begin position="347"/>
        <end position="470"/>
    </location>
</feature>
<dbReference type="SFLD" id="SFLDG00358">
    <property type="entry name" value="Main_(cytGST)"/>
    <property type="match status" value="1"/>
</dbReference>
<dbReference type="SFLD" id="SFLDS00019">
    <property type="entry name" value="Glutathione_Transferase_(cytos"/>
    <property type="match status" value="1"/>
</dbReference>
<organism evidence="7 8">
    <name type="scientific">Malus domestica</name>
    <name type="common">Apple</name>
    <name type="synonym">Pyrus malus</name>
    <dbReference type="NCBI Taxonomy" id="3750"/>
    <lineage>
        <taxon>Eukaryota</taxon>
        <taxon>Viridiplantae</taxon>
        <taxon>Streptophyta</taxon>
        <taxon>Embryophyta</taxon>
        <taxon>Tracheophyta</taxon>
        <taxon>Spermatophyta</taxon>
        <taxon>Magnoliopsida</taxon>
        <taxon>eudicotyledons</taxon>
        <taxon>Gunneridae</taxon>
        <taxon>Pentapetalae</taxon>
        <taxon>rosids</taxon>
        <taxon>fabids</taxon>
        <taxon>Rosales</taxon>
        <taxon>Rosaceae</taxon>
        <taxon>Amygdaloideae</taxon>
        <taxon>Maleae</taxon>
        <taxon>Malus</taxon>
    </lineage>
</organism>
<dbReference type="InterPro" id="IPR040079">
    <property type="entry name" value="Glutathione_S-Trfase"/>
</dbReference>
<dbReference type="SFLD" id="SFLDG01152">
    <property type="entry name" value="Main.3:_Omega-_and_Tau-like"/>
    <property type="match status" value="1"/>
</dbReference>
<dbReference type="Gene3D" id="1.10.238.10">
    <property type="entry name" value="EF-hand"/>
    <property type="match status" value="1"/>
</dbReference>
<dbReference type="STRING" id="3750.A0A498KG32"/>
<dbReference type="Gene3D" id="3.40.30.10">
    <property type="entry name" value="Glutaredoxin"/>
    <property type="match status" value="1"/>
</dbReference>
<dbReference type="Pfam" id="PF00043">
    <property type="entry name" value="GST_C"/>
    <property type="match status" value="1"/>
</dbReference>
<dbReference type="GO" id="GO:0004364">
    <property type="term" value="F:glutathione transferase activity"/>
    <property type="evidence" value="ECO:0007669"/>
    <property type="project" value="UniProtKB-EC"/>
</dbReference>
<gene>
    <name evidence="7" type="ORF">DVH24_025744</name>
</gene>
<evidence type="ECO:0000256" key="1">
    <source>
        <dbReference type="ARBA" id="ARBA00012452"/>
    </source>
</evidence>
<dbReference type="SUPFAM" id="SSF47473">
    <property type="entry name" value="EF-hand"/>
    <property type="match status" value="1"/>
</dbReference>
<evidence type="ECO:0000313" key="8">
    <source>
        <dbReference type="Proteomes" id="UP000290289"/>
    </source>
</evidence>
<dbReference type="EC" id="2.5.1.18" evidence="1"/>
<dbReference type="PROSITE" id="PS50405">
    <property type="entry name" value="GST_CTER"/>
    <property type="match status" value="1"/>
</dbReference>
<dbReference type="SUPFAM" id="SSF52833">
    <property type="entry name" value="Thioredoxin-like"/>
    <property type="match status" value="1"/>
</dbReference>
<dbReference type="InterPro" id="IPR011992">
    <property type="entry name" value="EF-hand-dom_pair"/>
</dbReference>
<dbReference type="SUPFAM" id="SSF47616">
    <property type="entry name" value="GST C-terminal domain-like"/>
    <property type="match status" value="1"/>
</dbReference>
<dbReference type="GO" id="GO:0005737">
    <property type="term" value="C:cytoplasm"/>
    <property type="evidence" value="ECO:0007669"/>
    <property type="project" value="TreeGrafter"/>
</dbReference>